<feature type="transmembrane region" description="Helical" evidence="1">
    <location>
        <begin position="6"/>
        <end position="24"/>
    </location>
</feature>
<dbReference type="AlphaFoldDB" id="A0A0A9ABS6"/>
<reference evidence="2" key="1">
    <citation type="submission" date="2014-09" db="EMBL/GenBank/DDBJ databases">
        <authorList>
            <person name="Magalhaes I.L.F."/>
            <person name="Oliveira U."/>
            <person name="Santos F.R."/>
            <person name="Vidigal T.H.D.A."/>
            <person name="Brescovit A.D."/>
            <person name="Santos A.J."/>
        </authorList>
    </citation>
    <scope>NUCLEOTIDE SEQUENCE</scope>
    <source>
        <tissue evidence="2">Shoot tissue taken approximately 20 cm above the soil surface</tissue>
    </source>
</reference>
<keyword evidence="1" id="KW-0812">Transmembrane</keyword>
<reference evidence="2" key="2">
    <citation type="journal article" date="2015" name="Data Brief">
        <title>Shoot transcriptome of the giant reed, Arundo donax.</title>
        <authorList>
            <person name="Barrero R.A."/>
            <person name="Guerrero F.D."/>
            <person name="Moolhuijzen P."/>
            <person name="Goolsby J.A."/>
            <person name="Tidwell J."/>
            <person name="Bellgard S.E."/>
            <person name="Bellgard M.I."/>
        </authorList>
    </citation>
    <scope>NUCLEOTIDE SEQUENCE</scope>
    <source>
        <tissue evidence="2">Shoot tissue taken approximately 20 cm above the soil surface</tissue>
    </source>
</reference>
<evidence type="ECO:0000313" key="2">
    <source>
        <dbReference type="EMBL" id="JAD44512.1"/>
    </source>
</evidence>
<evidence type="ECO:0000256" key="1">
    <source>
        <dbReference type="SAM" id="Phobius"/>
    </source>
</evidence>
<organism evidence="2">
    <name type="scientific">Arundo donax</name>
    <name type="common">Giant reed</name>
    <name type="synonym">Donax arundinaceus</name>
    <dbReference type="NCBI Taxonomy" id="35708"/>
    <lineage>
        <taxon>Eukaryota</taxon>
        <taxon>Viridiplantae</taxon>
        <taxon>Streptophyta</taxon>
        <taxon>Embryophyta</taxon>
        <taxon>Tracheophyta</taxon>
        <taxon>Spermatophyta</taxon>
        <taxon>Magnoliopsida</taxon>
        <taxon>Liliopsida</taxon>
        <taxon>Poales</taxon>
        <taxon>Poaceae</taxon>
        <taxon>PACMAD clade</taxon>
        <taxon>Arundinoideae</taxon>
        <taxon>Arundineae</taxon>
        <taxon>Arundo</taxon>
    </lineage>
</organism>
<keyword evidence="1" id="KW-1133">Transmembrane helix</keyword>
<dbReference type="EMBL" id="GBRH01253383">
    <property type="protein sequence ID" value="JAD44512.1"/>
    <property type="molecule type" value="Transcribed_RNA"/>
</dbReference>
<accession>A0A0A9ABS6</accession>
<sequence>MLPSMISLYVCNLILGTHICVLKIQKDRISSWYVGPAFFKPKGMQT</sequence>
<protein>
    <submittedName>
        <fullName evidence="2">Uncharacterized protein</fullName>
    </submittedName>
</protein>
<keyword evidence="1" id="KW-0472">Membrane</keyword>
<name>A0A0A9ABS6_ARUDO</name>
<proteinExistence type="predicted"/>